<dbReference type="InterPro" id="IPR035464">
    <property type="entry name" value="SIS_AgaS"/>
</dbReference>
<dbReference type="GO" id="GO:0097367">
    <property type="term" value="F:carbohydrate derivative binding"/>
    <property type="evidence" value="ECO:0007669"/>
    <property type="project" value="InterPro"/>
</dbReference>
<evidence type="ECO:0000259" key="5">
    <source>
        <dbReference type="PROSITE" id="PS51464"/>
    </source>
</evidence>
<dbReference type="eggNOG" id="COG2222">
    <property type="taxonomic scope" value="Bacteria"/>
</dbReference>
<dbReference type="Gene3D" id="3.40.50.10490">
    <property type="entry name" value="Glucose-6-phosphate isomerase like protein, domain 1"/>
    <property type="match status" value="2"/>
</dbReference>
<dbReference type="PANTHER" id="PTHR32502">
    <property type="entry name" value="N-ACETYLGALACTOSAMINE PERMEASE II COMPONENT-RELATED"/>
    <property type="match status" value="1"/>
</dbReference>
<dbReference type="AlphaFoldDB" id="F4QIC3"/>
<name>F4QIC3_9CAUL</name>
<dbReference type="Proteomes" id="UP000006512">
    <property type="component" value="Unassembled WGS sequence"/>
</dbReference>
<dbReference type="SUPFAM" id="SSF53697">
    <property type="entry name" value="SIS domain"/>
    <property type="match status" value="1"/>
</dbReference>
<evidence type="ECO:0000256" key="2">
    <source>
        <dbReference type="ARBA" id="ARBA00022737"/>
    </source>
</evidence>
<dbReference type="CDD" id="cd05008">
    <property type="entry name" value="SIS_GlmS_GlmD_1"/>
    <property type="match status" value="1"/>
</dbReference>
<dbReference type="HOGENOM" id="CLU_012520_0_0_5"/>
<gene>
    <name evidence="6" type="ORF">ABI_01910</name>
</gene>
<proteinExistence type="inferred from homology"/>
<feature type="domain" description="SIS" evidence="5">
    <location>
        <begin position="55"/>
        <end position="204"/>
    </location>
</feature>
<dbReference type="InterPro" id="IPR035466">
    <property type="entry name" value="GlmS/AgaS_SIS"/>
</dbReference>
<dbReference type="GO" id="GO:1901135">
    <property type="term" value="P:carbohydrate derivative metabolic process"/>
    <property type="evidence" value="ECO:0007669"/>
    <property type="project" value="InterPro"/>
</dbReference>
<sequence>MPDTKMNEVLFGFDEKTLEQRGGLWTAREIAQQPQMLRETQALLMARRDEITAFLQSVLTPANARIILTGAGTSAFIGTCLAPVLATQLKRRVEAIPTTDLVCAPQLYFEADTPTLLVSFGRSGNSPESVAAVELADRFVTHLQHLVITCNEDGALAGYAKGGRGLTILLPEATHDRSFAMTSSFSCMTFAALSAFTGVDKLQPRIDAIAEATQGVITDYTAMLKAAADEGYERIVYLGSHVFQGLARESGLKLLELTNGALVTMFDSPLGFRHGPKTIVNARTLVVVFFSNDAYTRSYDADLLDELRRDNDAARVVAITAQDGVGLDAVDTIRVKGLETAGDADLLFPYIVAPQIFAFYQSLRHNLTPDKPNASGTVNRVVQGVRIHAIEGH</sequence>
<dbReference type="PANTHER" id="PTHR32502:SF3">
    <property type="entry name" value="D-GALACTOSAMINE-6-PHOSPHATE DEAMINASE AGAS-RELATED"/>
    <property type="match status" value="1"/>
</dbReference>
<dbReference type="InterPro" id="IPR001347">
    <property type="entry name" value="SIS_dom"/>
</dbReference>
<reference evidence="7" key="1">
    <citation type="submission" date="2011-03" db="EMBL/GenBank/DDBJ databases">
        <title>Draft genome sequence of Brevundimonas diminuta.</title>
        <authorList>
            <person name="Brown P.J.B."/>
            <person name="Buechlein A."/>
            <person name="Hemmerich C."/>
            <person name="Brun Y.V."/>
        </authorList>
    </citation>
    <scope>NUCLEOTIDE SEQUENCE [LARGE SCALE GENOMIC DNA]</scope>
    <source>
        <strain evidence="7">C19</strain>
    </source>
</reference>
<accession>F4QIC3</accession>
<evidence type="ECO:0000256" key="4">
    <source>
        <dbReference type="ARBA" id="ARBA00029292"/>
    </source>
</evidence>
<keyword evidence="7" id="KW-1185">Reference proteome</keyword>
<evidence type="ECO:0000256" key="3">
    <source>
        <dbReference type="ARBA" id="ARBA00022801"/>
    </source>
</evidence>
<dbReference type="InterPro" id="IPR046348">
    <property type="entry name" value="SIS_dom_sf"/>
</dbReference>
<dbReference type="STRING" id="715226.ABI_01910"/>
<evidence type="ECO:0000313" key="6">
    <source>
        <dbReference type="EMBL" id="EGF91761.1"/>
    </source>
</evidence>
<keyword evidence="6" id="KW-0413">Isomerase</keyword>
<dbReference type="GO" id="GO:0016853">
    <property type="term" value="F:isomerase activity"/>
    <property type="evidence" value="ECO:0007669"/>
    <property type="project" value="UniProtKB-KW"/>
</dbReference>
<dbReference type="InterPro" id="IPR050303">
    <property type="entry name" value="GatZ_KbaZ_carbometab"/>
</dbReference>
<comment type="similarity">
    <text evidence="1">Belongs to the SIS family. AgaS subfamily.</text>
</comment>
<keyword evidence="2" id="KW-0677">Repeat</keyword>
<dbReference type="EMBL" id="GL883077">
    <property type="protein sequence ID" value="EGF91761.1"/>
    <property type="molecule type" value="Genomic_DNA"/>
</dbReference>
<dbReference type="CDD" id="cd05010">
    <property type="entry name" value="SIS_AgaS_like"/>
    <property type="match status" value="1"/>
</dbReference>
<comment type="catalytic activity">
    <reaction evidence="4">
        <text>D-galactosamine 6-phosphate + H2O = D-tagatopyranose 1-phosphate + NH4(+)</text>
        <dbReference type="Rhea" id="RHEA:47680"/>
        <dbReference type="ChEBI" id="CHEBI:15377"/>
        <dbReference type="ChEBI" id="CHEBI:28938"/>
        <dbReference type="ChEBI" id="CHEBI:71674"/>
        <dbReference type="ChEBI" id="CHEBI:138150"/>
    </reaction>
</comment>
<evidence type="ECO:0000256" key="1">
    <source>
        <dbReference type="ARBA" id="ARBA00007748"/>
    </source>
</evidence>
<feature type="domain" description="SIS" evidence="5">
    <location>
        <begin position="224"/>
        <end position="372"/>
    </location>
</feature>
<dbReference type="GO" id="GO:0005886">
    <property type="term" value="C:plasma membrane"/>
    <property type="evidence" value="ECO:0007669"/>
    <property type="project" value="TreeGrafter"/>
</dbReference>
<keyword evidence="3" id="KW-0378">Hydrolase</keyword>
<dbReference type="PROSITE" id="PS51464">
    <property type="entry name" value="SIS"/>
    <property type="match status" value="2"/>
</dbReference>
<organism evidence="6 7">
    <name type="scientific">Asticcacaulis biprosthecium C19</name>
    <dbReference type="NCBI Taxonomy" id="715226"/>
    <lineage>
        <taxon>Bacteria</taxon>
        <taxon>Pseudomonadati</taxon>
        <taxon>Pseudomonadota</taxon>
        <taxon>Alphaproteobacteria</taxon>
        <taxon>Caulobacterales</taxon>
        <taxon>Caulobacteraceae</taxon>
        <taxon>Asticcacaulis</taxon>
    </lineage>
</organism>
<dbReference type="Pfam" id="PF01380">
    <property type="entry name" value="SIS"/>
    <property type="match status" value="1"/>
</dbReference>
<dbReference type="RefSeq" id="WP_006270924.1">
    <property type="nucleotide sequence ID" value="NZ_GL883077.1"/>
</dbReference>
<evidence type="ECO:0000313" key="7">
    <source>
        <dbReference type="Proteomes" id="UP000006512"/>
    </source>
</evidence>
<dbReference type="GO" id="GO:0016787">
    <property type="term" value="F:hydrolase activity"/>
    <property type="evidence" value="ECO:0007669"/>
    <property type="project" value="UniProtKB-KW"/>
</dbReference>
<dbReference type="GO" id="GO:0009401">
    <property type="term" value="P:phosphoenolpyruvate-dependent sugar phosphotransferase system"/>
    <property type="evidence" value="ECO:0007669"/>
    <property type="project" value="TreeGrafter"/>
</dbReference>
<protein>
    <submittedName>
        <fullName evidence="6">Putative tagatose-6-phosphate ketose/aldose isomerase</fullName>
    </submittedName>
</protein>